<dbReference type="EMBL" id="LAZR01013571">
    <property type="protein sequence ID" value="KKM21353.1"/>
    <property type="molecule type" value="Genomic_DNA"/>
</dbReference>
<sequence length="48" mass="5178">LLVGYTNPKKATAPVIKKLNATADISIARSENFSGDNSKKIVKSLYVL</sequence>
<name>A0A0F9KGQ9_9ZZZZ</name>
<gene>
    <name evidence="1" type="ORF">LCGC14_1636300</name>
</gene>
<dbReference type="AlphaFoldDB" id="A0A0F9KGQ9"/>
<comment type="caution">
    <text evidence="1">The sequence shown here is derived from an EMBL/GenBank/DDBJ whole genome shotgun (WGS) entry which is preliminary data.</text>
</comment>
<reference evidence="1" key="1">
    <citation type="journal article" date="2015" name="Nature">
        <title>Complex archaea that bridge the gap between prokaryotes and eukaryotes.</title>
        <authorList>
            <person name="Spang A."/>
            <person name="Saw J.H."/>
            <person name="Jorgensen S.L."/>
            <person name="Zaremba-Niedzwiedzka K."/>
            <person name="Martijn J."/>
            <person name="Lind A.E."/>
            <person name="van Eijk R."/>
            <person name="Schleper C."/>
            <person name="Guy L."/>
            <person name="Ettema T.J."/>
        </authorList>
    </citation>
    <scope>NUCLEOTIDE SEQUENCE</scope>
</reference>
<feature type="non-terminal residue" evidence="1">
    <location>
        <position position="1"/>
    </location>
</feature>
<protein>
    <submittedName>
        <fullName evidence="1">Uncharacterized protein</fullName>
    </submittedName>
</protein>
<evidence type="ECO:0000313" key="1">
    <source>
        <dbReference type="EMBL" id="KKM21353.1"/>
    </source>
</evidence>
<accession>A0A0F9KGQ9</accession>
<organism evidence="1">
    <name type="scientific">marine sediment metagenome</name>
    <dbReference type="NCBI Taxonomy" id="412755"/>
    <lineage>
        <taxon>unclassified sequences</taxon>
        <taxon>metagenomes</taxon>
        <taxon>ecological metagenomes</taxon>
    </lineage>
</organism>
<proteinExistence type="predicted"/>